<dbReference type="InterPro" id="IPR036397">
    <property type="entry name" value="RNaseH_sf"/>
</dbReference>
<dbReference type="Gene3D" id="3.30.420.10">
    <property type="entry name" value="Ribonuclease H-like superfamily/Ribonuclease H"/>
    <property type="match status" value="1"/>
</dbReference>
<dbReference type="InParanoid" id="A0A3N4KKF9"/>
<dbReference type="EMBL" id="ML119158">
    <property type="protein sequence ID" value="RPB08811.1"/>
    <property type="molecule type" value="Genomic_DNA"/>
</dbReference>
<feature type="domain" description="Tc1-like transposase DDE" evidence="1">
    <location>
        <begin position="26"/>
        <end position="83"/>
    </location>
</feature>
<sequence length="130" mass="14949">GVDWYRYRKHILRPKLYPFYHKIRAQKGAAILMEDGAGPHSNHLLEEERLREGIVQKEGPSSSPDLNPIESIWNIMKDNLSARIPKVTKTKEIMSVLVEEWEVIPQEKIDSLIECMPKRVTACIKDKGGN</sequence>
<dbReference type="GO" id="GO:0003676">
    <property type="term" value="F:nucleic acid binding"/>
    <property type="evidence" value="ECO:0007669"/>
    <property type="project" value="InterPro"/>
</dbReference>
<dbReference type="OrthoDB" id="4737581at2759"/>
<feature type="non-terminal residue" evidence="2">
    <location>
        <position position="130"/>
    </location>
</feature>
<accession>A0A3N4KKF9</accession>
<dbReference type="STRING" id="1392247.A0A3N4KKF9"/>
<feature type="non-terminal residue" evidence="2">
    <location>
        <position position="1"/>
    </location>
</feature>
<organism evidence="2 3">
    <name type="scientific">Morchella conica CCBAS932</name>
    <dbReference type="NCBI Taxonomy" id="1392247"/>
    <lineage>
        <taxon>Eukaryota</taxon>
        <taxon>Fungi</taxon>
        <taxon>Dikarya</taxon>
        <taxon>Ascomycota</taxon>
        <taxon>Pezizomycotina</taxon>
        <taxon>Pezizomycetes</taxon>
        <taxon>Pezizales</taxon>
        <taxon>Morchellaceae</taxon>
        <taxon>Morchella</taxon>
    </lineage>
</organism>
<evidence type="ECO:0000313" key="3">
    <source>
        <dbReference type="Proteomes" id="UP000277580"/>
    </source>
</evidence>
<gene>
    <name evidence="2" type="ORF">P167DRAFT_472068</name>
</gene>
<dbReference type="AlphaFoldDB" id="A0A3N4KKF9"/>
<keyword evidence="3" id="KW-1185">Reference proteome</keyword>
<evidence type="ECO:0000313" key="2">
    <source>
        <dbReference type="EMBL" id="RPB08811.1"/>
    </source>
</evidence>
<dbReference type="Pfam" id="PF13358">
    <property type="entry name" value="DDE_3"/>
    <property type="match status" value="1"/>
</dbReference>
<evidence type="ECO:0000259" key="1">
    <source>
        <dbReference type="Pfam" id="PF13358"/>
    </source>
</evidence>
<dbReference type="Proteomes" id="UP000277580">
    <property type="component" value="Unassembled WGS sequence"/>
</dbReference>
<reference evidence="2 3" key="1">
    <citation type="journal article" date="2018" name="Nat. Ecol. Evol.">
        <title>Pezizomycetes genomes reveal the molecular basis of ectomycorrhizal truffle lifestyle.</title>
        <authorList>
            <person name="Murat C."/>
            <person name="Payen T."/>
            <person name="Noel B."/>
            <person name="Kuo A."/>
            <person name="Morin E."/>
            <person name="Chen J."/>
            <person name="Kohler A."/>
            <person name="Krizsan K."/>
            <person name="Balestrini R."/>
            <person name="Da Silva C."/>
            <person name="Montanini B."/>
            <person name="Hainaut M."/>
            <person name="Levati E."/>
            <person name="Barry K.W."/>
            <person name="Belfiori B."/>
            <person name="Cichocki N."/>
            <person name="Clum A."/>
            <person name="Dockter R.B."/>
            <person name="Fauchery L."/>
            <person name="Guy J."/>
            <person name="Iotti M."/>
            <person name="Le Tacon F."/>
            <person name="Lindquist E.A."/>
            <person name="Lipzen A."/>
            <person name="Malagnac F."/>
            <person name="Mello A."/>
            <person name="Molinier V."/>
            <person name="Miyauchi S."/>
            <person name="Poulain J."/>
            <person name="Riccioni C."/>
            <person name="Rubini A."/>
            <person name="Sitrit Y."/>
            <person name="Splivallo R."/>
            <person name="Traeger S."/>
            <person name="Wang M."/>
            <person name="Zifcakova L."/>
            <person name="Wipf D."/>
            <person name="Zambonelli A."/>
            <person name="Paolocci F."/>
            <person name="Nowrousian M."/>
            <person name="Ottonello S."/>
            <person name="Baldrian P."/>
            <person name="Spatafora J.W."/>
            <person name="Henrissat B."/>
            <person name="Nagy L.G."/>
            <person name="Aury J.M."/>
            <person name="Wincker P."/>
            <person name="Grigoriev I.V."/>
            <person name="Bonfante P."/>
            <person name="Martin F.M."/>
        </authorList>
    </citation>
    <scope>NUCLEOTIDE SEQUENCE [LARGE SCALE GENOMIC DNA]</scope>
    <source>
        <strain evidence="2 3">CCBAS932</strain>
    </source>
</reference>
<proteinExistence type="predicted"/>
<protein>
    <recommendedName>
        <fullName evidence="1">Tc1-like transposase DDE domain-containing protein</fullName>
    </recommendedName>
</protein>
<dbReference type="InterPro" id="IPR038717">
    <property type="entry name" value="Tc1-like_DDE_dom"/>
</dbReference>
<name>A0A3N4KKF9_9PEZI</name>